<evidence type="ECO:0000256" key="5">
    <source>
        <dbReference type="SAM" id="Phobius"/>
    </source>
</evidence>
<keyword evidence="4 5" id="KW-0472">Membrane</keyword>
<evidence type="ECO:0000256" key="4">
    <source>
        <dbReference type="ARBA" id="ARBA00023136"/>
    </source>
</evidence>
<evidence type="ECO:0000259" key="6">
    <source>
        <dbReference type="Pfam" id="PF12698"/>
    </source>
</evidence>
<evidence type="ECO:0000256" key="3">
    <source>
        <dbReference type="ARBA" id="ARBA00022989"/>
    </source>
</evidence>
<evidence type="ECO:0000313" key="8">
    <source>
        <dbReference type="Proteomes" id="UP000256405"/>
    </source>
</evidence>
<feature type="transmembrane region" description="Helical" evidence="5">
    <location>
        <begin position="175"/>
        <end position="195"/>
    </location>
</feature>
<comment type="caution">
    <text evidence="7">The sequence shown here is derived from an EMBL/GenBank/DDBJ whole genome shotgun (WGS) entry which is preliminary data.</text>
</comment>
<name>A0A3E0D4U7_9BACT</name>
<evidence type="ECO:0000313" key="7">
    <source>
        <dbReference type="EMBL" id="REG77547.1"/>
    </source>
</evidence>
<feature type="transmembrane region" description="Helical" evidence="5">
    <location>
        <begin position="129"/>
        <end position="147"/>
    </location>
</feature>
<proteinExistence type="predicted"/>
<evidence type="ECO:0000256" key="2">
    <source>
        <dbReference type="ARBA" id="ARBA00022692"/>
    </source>
</evidence>
<accession>A0A3E0D4U7</accession>
<dbReference type="PANTHER" id="PTHR43471:SF1">
    <property type="entry name" value="ABC TRANSPORTER PERMEASE PROTEIN NOSY-RELATED"/>
    <property type="match status" value="1"/>
</dbReference>
<sequence length="466" mass="52889">MKTILLNEWRIVSRNRWFLFLGISLASMLALSSYLGIQETKSLSNLEREASAHIREQWDNQGAANPHGAAHYGTYLFKPTSSLTGFDEGVNGVVGKTIYLEGHSQNDAQYSEASQSVMATRFGKLRPSLILQLIVPLFLIFMVFSTVRQERESDRIRLLIIQGGDYQGIISGKIIFYWLAGTVFLGISLLVQVLMDTTPLDSGTFLRMLMLFVGYSAFYYIICSLTAFFGANLRKTGTALSIMMAVWIIWGVFLPRITGNLAEQFYELPTRSEFSAQMKEDRSAGVDGHNAEDDKIEAIKDSVLRQYQVASVEELPINFDGILMQTDEEFGNKVWDKHFGNLYQVMDRQKTFVQASSIPNPLQSLQSLSMGLSGTDQKSHTDFMLKVEDYRRQFIKSLNDKHAFGGSKTGDWEWEADQEFFRSMQDFSYQNRSMDELIGATWPDVAILLGWVVGCFFLIKSIRFQL</sequence>
<dbReference type="SUPFAM" id="SSF103473">
    <property type="entry name" value="MFS general substrate transporter"/>
    <property type="match status" value="1"/>
</dbReference>
<keyword evidence="3 5" id="KW-1133">Transmembrane helix</keyword>
<protein>
    <submittedName>
        <fullName evidence="7">ABC-2 type transport system permease protein</fullName>
    </submittedName>
</protein>
<dbReference type="InterPro" id="IPR013525">
    <property type="entry name" value="ABC2_TM"/>
</dbReference>
<feature type="transmembrane region" description="Helical" evidence="5">
    <location>
        <begin position="17"/>
        <end position="37"/>
    </location>
</feature>
<dbReference type="RefSeq" id="WP_086543908.1">
    <property type="nucleotide sequence ID" value="NZ_MSSW01000099.1"/>
</dbReference>
<feature type="transmembrane region" description="Helical" evidence="5">
    <location>
        <begin position="236"/>
        <end position="254"/>
    </location>
</feature>
<gene>
    <name evidence="7" type="ORF">C8N25_14219</name>
</gene>
<keyword evidence="8" id="KW-1185">Reference proteome</keyword>
<reference evidence="7 8" key="1">
    <citation type="submission" date="2018-08" db="EMBL/GenBank/DDBJ databases">
        <title>Genomic Encyclopedia of Archaeal and Bacterial Type Strains, Phase II (KMG-II): from individual species to whole genera.</title>
        <authorList>
            <person name="Goeker M."/>
        </authorList>
    </citation>
    <scope>NUCLEOTIDE SEQUENCE [LARGE SCALE GENOMIC DNA]</scope>
    <source>
        <strain evidence="7 8">DSM 15986</strain>
    </source>
</reference>
<dbReference type="InterPro" id="IPR021913">
    <property type="entry name" value="DUF3526"/>
</dbReference>
<dbReference type="Proteomes" id="UP000256405">
    <property type="component" value="Unassembled WGS sequence"/>
</dbReference>
<feature type="domain" description="ABC-2 type transporter transmembrane" evidence="6">
    <location>
        <begin position="134"/>
        <end position="257"/>
    </location>
</feature>
<dbReference type="AlphaFoldDB" id="A0A3E0D4U7"/>
<feature type="transmembrane region" description="Helical" evidence="5">
    <location>
        <begin position="207"/>
        <end position="229"/>
    </location>
</feature>
<dbReference type="Pfam" id="PF12040">
    <property type="entry name" value="DUF3526"/>
    <property type="match status" value="1"/>
</dbReference>
<evidence type="ECO:0000256" key="1">
    <source>
        <dbReference type="ARBA" id="ARBA00004141"/>
    </source>
</evidence>
<dbReference type="Pfam" id="PF12698">
    <property type="entry name" value="ABC2_membrane_3"/>
    <property type="match status" value="1"/>
</dbReference>
<comment type="subcellular location">
    <subcellularLocation>
        <location evidence="1">Membrane</location>
        <topology evidence="1">Multi-pass membrane protein</topology>
    </subcellularLocation>
</comment>
<dbReference type="GO" id="GO:0140359">
    <property type="term" value="F:ABC-type transporter activity"/>
    <property type="evidence" value="ECO:0007669"/>
    <property type="project" value="InterPro"/>
</dbReference>
<dbReference type="EMBL" id="QUNF01000042">
    <property type="protein sequence ID" value="REG77547.1"/>
    <property type="molecule type" value="Genomic_DNA"/>
</dbReference>
<dbReference type="InterPro" id="IPR036259">
    <property type="entry name" value="MFS_trans_sf"/>
</dbReference>
<dbReference type="PANTHER" id="PTHR43471">
    <property type="entry name" value="ABC TRANSPORTER PERMEASE"/>
    <property type="match status" value="1"/>
</dbReference>
<keyword evidence="2 5" id="KW-0812">Transmembrane</keyword>
<feature type="transmembrane region" description="Helical" evidence="5">
    <location>
        <begin position="440"/>
        <end position="459"/>
    </location>
</feature>
<dbReference type="GO" id="GO:0016020">
    <property type="term" value="C:membrane"/>
    <property type="evidence" value="ECO:0007669"/>
    <property type="project" value="UniProtKB-SubCell"/>
</dbReference>
<dbReference type="OrthoDB" id="184009at2"/>
<organism evidence="7 8">
    <name type="scientific">Algoriphagus antarcticus</name>
    <dbReference type="NCBI Taxonomy" id="238540"/>
    <lineage>
        <taxon>Bacteria</taxon>
        <taxon>Pseudomonadati</taxon>
        <taxon>Bacteroidota</taxon>
        <taxon>Cytophagia</taxon>
        <taxon>Cytophagales</taxon>
        <taxon>Cyclobacteriaceae</taxon>
        <taxon>Algoriphagus</taxon>
    </lineage>
</organism>